<dbReference type="Proteomes" id="UP000792063">
    <property type="component" value="Unassembled WGS sequence"/>
</dbReference>
<dbReference type="AlphaFoldDB" id="A0A421EWW9"/>
<evidence type="ECO:0000313" key="1">
    <source>
        <dbReference type="EMBL" id="KAG2528526.1"/>
    </source>
</evidence>
<sequence>MHEVVHVLPHSGFITVRVLQYDEEDVSTFRELANNVDDQYEHTNRVLQLSGLHEATSEMVDAYICRSEGASSDLLKFCTCMLVPYEAHALERAVWENLKKDEVVVLGPKQTVEALTLPLGMASRLTVQNTDGFDAKRTL</sequence>
<protein>
    <submittedName>
        <fullName evidence="3">Uncharacterized protein</fullName>
    </submittedName>
</protein>
<dbReference type="Proteomes" id="UP000285883">
    <property type="component" value="Unassembled WGS sequence"/>
</dbReference>
<reference evidence="1" key="1">
    <citation type="journal article" date="2015" name="Genom Data">
        <title>Genome sequences of six Phytophthora species associated with forests in New Zealand.</title>
        <authorList>
            <person name="Studholme D.J."/>
            <person name="McDougal R.L."/>
            <person name="Sambles C."/>
            <person name="Hansen E."/>
            <person name="Hardy G."/>
            <person name="Grant M."/>
            <person name="Ganley R.J."/>
            <person name="Williams N.M."/>
        </authorList>
    </citation>
    <scope>NUCLEOTIDE SEQUENCE</scope>
    <source>
        <strain evidence="1">NZFS 2646</strain>
        <strain evidence="2">NZFS 3630</strain>
    </source>
</reference>
<reference evidence="1" key="3">
    <citation type="submission" date="2020-06" db="EMBL/GenBank/DDBJ databases">
        <authorList>
            <person name="Studholme D.J."/>
        </authorList>
    </citation>
    <scope>NUCLEOTIDE SEQUENCE</scope>
    <source>
        <strain evidence="1">NZFS 2646</strain>
        <strain evidence="2">NZFS 3630</strain>
    </source>
</reference>
<evidence type="ECO:0000313" key="2">
    <source>
        <dbReference type="EMBL" id="KAG2529157.1"/>
    </source>
</evidence>
<evidence type="ECO:0000313" key="4">
    <source>
        <dbReference type="Proteomes" id="UP000285883"/>
    </source>
</evidence>
<dbReference type="EMBL" id="JPWU03000050">
    <property type="protein sequence ID" value="KAG2529157.1"/>
    <property type="molecule type" value="Genomic_DNA"/>
</dbReference>
<accession>A0A421EWW9</accession>
<dbReference type="EMBL" id="MAYM02001959">
    <property type="protein sequence ID" value="RLN06469.1"/>
    <property type="molecule type" value="Genomic_DNA"/>
</dbReference>
<dbReference type="EMBL" id="JPWV03000039">
    <property type="protein sequence ID" value="KAG2528526.1"/>
    <property type="molecule type" value="Genomic_DNA"/>
</dbReference>
<dbReference type="Proteomes" id="UP000785171">
    <property type="component" value="Unassembled WGS sequence"/>
</dbReference>
<reference evidence="3 4" key="2">
    <citation type="submission" date="2018-07" db="EMBL/GenBank/DDBJ databases">
        <title>Genome sequencing of oomycete isolates from Chile give support for New Zealand origin for Phytophthora kernoviae and make available the first Nothophytophthora sp. genome.</title>
        <authorList>
            <person name="Studholme D.J."/>
            <person name="Sanfuentes E."/>
            <person name="Panda P."/>
            <person name="Hill R."/>
            <person name="Sambles C."/>
            <person name="Grant M."/>
            <person name="Williams N.M."/>
            <person name="Mcdougal R.L."/>
        </authorList>
    </citation>
    <scope>NUCLEOTIDE SEQUENCE [LARGE SCALE GENOMIC DNA]</scope>
    <source>
        <strain evidence="3">Chile2</strain>
    </source>
</reference>
<gene>
    <name evidence="3" type="ORF">BBI17_003657</name>
    <name evidence="1" type="ORF">JM16_002737</name>
    <name evidence="2" type="ORF">JM18_002911</name>
</gene>
<organism evidence="3 4">
    <name type="scientific">Phytophthora kernoviae</name>
    <dbReference type="NCBI Taxonomy" id="325452"/>
    <lineage>
        <taxon>Eukaryota</taxon>
        <taxon>Sar</taxon>
        <taxon>Stramenopiles</taxon>
        <taxon>Oomycota</taxon>
        <taxon>Peronosporomycetes</taxon>
        <taxon>Peronosporales</taxon>
        <taxon>Peronosporaceae</taxon>
        <taxon>Phytophthora</taxon>
    </lineage>
</organism>
<comment type="caution">
    <text evidence="3">The sequence shown here is derived from an EMBL/GenBank/DDBJ whole genome shotgun (WGS) entry which is preliminary data.</text>
</comment>
<evidence type="ECO:0000313" key="3">
    <source>
        <dbReference type="EMBL" id="RLN06469.1"/>
    </source>
</evidence>
<proteinExistence type="predicted"/>
<name>A0A421EWW9_9STRA</name>